<dbReference type="EMBL" id="MRCA01000007">
    <property type="protein sequence ID" value="OKH13271.1"/>
    <property type="molecule type" value="Genomic_DNA"/>
</dbReference>
<dbReference type="PROSITE" id="PS50109">
    <property type="entry name" value="HIS_KIN"/>
    <property type="match status" value="1"/>
</dbReference>
<dbReference type="InterPro" id="IPR036097">
    <property type="entry name" value="HisK_dim/P_sf"/>
</dbReference>
<organism evidence="11 12">
    <name type="scientific">Fischerella major NIES-592</name>
    <dbReference type="NCBI Taxonomy" id="210994"/>
    <lineage>
        <taxon>Bacteria</taxon>
        <taxon>Bacillati</taxon>
        <taxon>Cyanobacteriota</taxon>
        <taxon>Cyanophyceae</taxon>
        <taxon>Nostocales</taxon>
        <taxon>Hapalosiphonaceae</taxon>
        <taxon>Fischerella</taxon>
    </lineage>
</organism>
<dbReference type="PANTHER" id="PTHR43047">
    <property type="entry name" value="TWO-COMPONENT HISTIDINE PROTEIN KINASE"/>
    <property type="match status" value="1"/>
</dbReference>
<dbReference type="InterPro" id="IPR003661">
    <property type="entry name" value="HisK_dim/P_dom"/>
</dbReference>
<dbReference type="InterPro" id="IPR029016">
    <property type="entry name" value="GAF-like_dom_sf"/>
</dbReference>
<dbReference type="InterPro" id="IPR004358">
    <property type="entry name" value="Sig_transdc_His_kin-like_C"/>
</dbReference>
<keyword evidence="4" id="KW-0597">Phosphoprotein</keyword>
<evidence type="ECO:0000256" key="6">
    <source>
        <dbReference type="ARBA" id="ARBA00022777"/>
    </source>
</evidence>
<evidence type="ECO:0000313" key="11">
    <source>
        <dbReference type="EMBL" id="OKH13271.1"/>
    </source>
</evidence>
<dbReference type="InterPro" id="IPR036890">
    <property type="entry name" value="HATPase_C_sf"/>
</dbReference>
<keyword evidence="5" id="KW-0808">Transferase</keyword>
<evidence type="ECO:0000259" key="10">
    <source>
        <dbReference type="PROSITE" id="PS50109"/>
    </source>
</evidence>
<dbReference type="PRINTS" id="PR00344">
    <property type="entry name" value="BCTRLSENSOR"/>
</dbReference>
<dbReference type="CDD" id="cd00082">
    <property type="entry name" value="HisKA"/>
    <property type="match status" value="1"/>
</dbReference>
<dbReference type="GO" id="GO:0005886">
    <property type="term" value="C:plasma membrane"/>
    <property type="evidence" value="ECO:0007669"/>
    <property type="project" value="TreeGrafter"/>
</dbReference>
<dbReference type="Gene3D" id="3.30.450.40">
    <property type="match status" value="1"/>
</dbReference>
<keyword evidence="9" id="KW-0175">Coiled coil</keyword>
<evidence type="ECO:0000256" key="7">
    <source>
        <dbReference type="ARBA" id="ARBA00023012"/>
    </source>
</evidence>
<evidence type="ECO:0000256" key="9">
    <source>
        <dbReference type="SAM" id="Coils"/>
    </source>
</evidence>
<dbReference type="CDD" id="cd16922">
    <property type="entry name" value="HATPase_EvgS-ArcB-TorS-like"/>
    <property type="match status" value="1"/>
</dbReference>
<gene>
    <name evidence="11" type="ORF">NIES592_14450</name>
</gene>
<dbReference type="Gene3D" id="1.10.287.130">
    <property type="match status" value="1"/>
</dbReference>
<dbReference type="Pfam" id="PF00512">
    <property type="entry name" value="HisKA"/>
    <property type="match status" value="1"/>
</dbReference>
<dbReference type="Pfam" id="PF02518">
    <property type="entry name" value="HATPase_c"/>
    <property type="match status" value="1"/>
</dbReference>
<keyword evidence="12" id="KW-1185">Reference proteome</keyword>
<feature type="coiled-coil region" evidence="9">
    <location>
        <begin position="310"/>
        <end position="337"/>
    </location>
</feature>
<sequence length="582" mass="64760">MSIAANSQQPNFVSEHLETFTSNANGSSANFGAELVYTQDGIGRYLSFHWQHCQRFGIDPQQVVDANVDAVFAPVDKVAYLERLHRILTTLVPEKCQYWFRYQEQLIELELIISPILPTLGNPAIAVLVIGRLLQATVNKTEMQAIAQSTTELELALRSQQNQQLVTQITRNIRRTLDLDIIWQQTVDSLGELLQLKRSIICPYQPSNNKLKVIAEYRQPALSSVLGLEVDIAAEPAFARALTTLEPILEENPKHPLFGQETMLVVATCYQDQPNGLIAVTLCDKCYGVTATELELAKEVADQLGTAIAHATLYRELEAARQQAEEASRLKSEFLANVSHEIRTPLNGMIGFLKLILDGMADDPEEQKQFILEAHKSSLHLLDVISDILDFAKIEADKMELELVPVSIAELFSDVGNFMRLQAEQKNLSFQMHLPDTSDDILVYGDYQRLKQVMLNLVGNAIKFTHEGGVTVNADVVRKTIIFQDREFPGMVKVRVADTGIGVSLDQQDKLFQLFSQVDGSRTRQYGGTGLGLVISQKLVEAMGGEVHFYSLGEGLGSTVTFNVPLYQQPVMVSPSEVNAQE</sequence>
<dbReference type="InterPro" id="IPR003594">
    <property type="entry name" value="HATPase_dom"/>
</dbReference>
<comment type="similarity">
    <text evidence="2">In the N-terminal section; belongs to the phytochrome family.</text>
</comment>
<dbReference type="Pfam" id="PF13492">
    <property type="entry name" value="GAF_3"/>
    <property type="match status" value="1"/>
</dbReference>
<dbReference type="InterPro" id="IPR005467">
    <property type="entry name" value="His_kinase_dom"/>
</dbReference>
<dbReference type="Proteomes" id="UP000186391">
    <property type="component" value="Unassembled WGS sequence"/>
</dbReference>
<dbReference type="EC" id="2.7.13.3" evidence="3"/>
<dbReference type="SUPFAM" id="SSF47384">
    <property type="entry name" value="Homodimeric domain of signal transducing histidine kinase"/>
    <property type="match status" value="1"/>
</dbReference>
<feature type="domain" description="Histidine kinase" evidence="10">
    <location>
        <begin position="337"/>
        <end position="568"/>
    </location>
</feature>
<evidence type="ECO:0000256" key="1">
    <source>
        <dbReference type="ARBA" id="ARBA00000085"/>
    </source>
</evidence>
<comment type="catalytic activity">
    <reaction evidence="1">
        <text>ATP + protein L-histidine = ADP + protein N-phospho-L-histidine.</text>
        <dbReference type="EC" id="2.7.13.3"/>
    </reaction>
</comment>
<protein>
    <recommendedName>
        <fullName evidence="8">Circadian input-output histidine kinase CikA</fullName>
        <ecNumber evidence="3">2.7.13.3</ecNumber>
    </recommendedName>
</protein>
<reference evidence="11 12" key="1">
    <citation type="submission" date="2016-11" db="EMBL/GenBank/DDBJ databases">
        <title>Draft Genome Sequences of Nine Cyanobacterial Strains from Diverse Habitats.</title>
        <authorList>
            <person name="Zhu T."/>
            <person name="Hou S."/>
            <person name="Lu X."/>
            <person name="Hess W.R."/>
        </authorList>
    </citation>
    <scope>NUCLEOTIDE SEQUENCE [LARGE SCALE GENOMIC DNA]</scope>
    <source>
        <strain evidence="11 12">NIES-592</strain>
    </source>
</reference>
<dbReference type="SUPFAM" id="SSF55874">
    <property type="entry name" value="ATPase domain of HSP90 chaperone/DNA topoisomerase II/histidine kinase"/>
    <property type="match status" value="1"/>
</dbReference>
<dbReference type="InterPro" id="IPR003018">
    <property type="entry name" value="GAF"/>
</dbReference>
<name>A0A1U7GY22_9CYAN</name>
<dbReference type="SUPFAM" id="SSF55781">
    <property type="entry name" value="GAF domain-like"/>
    <property type="match status" value="1"/>
</dbReference>
<dbReference type="GO" id="GO:0000155">
    <property type="term" value="F:phosphorelay sensor kinase activity"/>
    <property type="evidence" value="ECO:0007669"/>
    <property type="project" value="InterPro"/>
</dbReference>
<dbReference type="Gene3D" id="3.30.565.10">
    <property type="entry name" value="Histidine kinase-like ATPase, C-terminal domain"/>
    <property type="match status" value="1"/>
</dbReference>
<evidence type="ECO:0000256" key="4">
    <source>
        <dbReference type="ARBA" id="ARBA00022553"/>
    </source>
</evidence>
<dbReference type="PANTHER" id="PTHR43047:SF72">
    <property type="entry name" value="OSMOSENSING HISTIDINE PROTEIN KINASE SLN1"/>
    <property type="match status" value="1"/>
</dbReference>
<dbReference type="SMART" id="SM00065">
    <property type="entry name" value="GAF"/>
    <property type="match status" value="1"/>
</dbReference>
<dbReference type="OrthoDB" id="445851at2"/>
<dbReference type="AlphaFoldDB" id="A0A1U7GY22"/>
<keyword evidence="6 11" id="KW-0418">Kinase</keyword>
<evidence type="ECO:0000313" key="12">
    <source>
        <dbReference type="Proteomes" id="UP000186391"/>
    </source>
</evidence>
<dbReference type="SMART" id="SM00388">
    <property type="entry name" value="HisKA"/>
    <property type="match status" value="1"/>
</dbReference>
<dbReference type="RefSeq" id="WP_062247568.1">
    <property type="nucleotide sequence ID" value="NZ_MRCA01000007.1"/>
</dbReference>
<keyword evidence="7" id="KW-0902">Two-component regulatory system</keyword>
<evidence type="ECO:0000256" key="3">
    <source>
        <dbReference type="ARBA" id="ARBA00012438"/>
    </source>
</evidence>
<evidence type="ECO:0000256" key="8">
    <source>
        <dbReference type="ARBA" id="ARBA00074306"/>
    </source>
</evidence>
<evidence type="ECO:0000256" key="5">
    <source>
        <dbReference type="ARBA" id="ARBA00022679"/>
    </source>
</evidence>
<accession>A0A1U7GY22</accession>
<evidence type="ECO:0000256" key="2">
    <source>
        <dbReference type="ARBA" id="ARBA00006402"/>
    </source>
</evidence>
<dbReference type="GO" id="GO:0009927">
    <property type="term" value="F:histidine phosphotransfer kinase activity"/>
    <property type="evidence" value="ECO:0007669"/>
    <property type="project" value="TreeGrafter"/>
</dbReference>
<comment type="caution">
    <text evidence="11">The sequence shown here is derived from an EMBL/GenBank/DDBJ whole genome shotgun (WGS) entry which is preliminary data.</text>
</comment>
<dbReference type="SMART" id="SM00387">
    <property type="entry name" value="HATPase_c"/>
    <property type="match status" value="1"/>
</dbReference>
<proteinExistence type="inferred from homology"/>
<dbReference type="FunFam" id="3.30.565.10:FF:000010">
    <property type="entry name" value="Sensor histidine kinase RcsC"/>
    <property type="match status" value="1"/>
</dbReference>